<gene>
    <name evidence="2" type="primary">AVEN_275638_1</name>
    <name evidence="2" type="ORF">CDAR_412871</name>
</gene>
<protein>
    <submittedName>
        <fullName evidence="2">Uncharacterized protein</fullName>
    </submittedName>
</protein>
<dbReference type="PANTHER" id="PTHR10357">
    <property type="entry name" value="ALPHA-AMYLASE FAMILY MEMBER"/>
    <property type="match status" value="1"/>
</dbReference>
<evidence type="ECO:0000256" key="1">
    <source>
        <dbReference type="SAM" id="MobiDB-lite"/>
    </source>
</evidence>
<dbReference type="EMBL" id="BPLQ01007823">
    <property type="protein sequence ID" value="GIY32597.1"/>
    <property type="molecule type" value="Genomic_DNA"/>
</dbReference>
<keyword evidence="3" id="KW-1185">Reference proteome</keyword>
<feature type="region of interest" description="Disordered" evidence="1">
    <location>
        <begin position="258"/>
        <end position="280"/>
    </location>
</feature>
<dbReference type="AlphaFoldDB" id="A0AAV4SK16"/>
<dbReference type="SUPFAM" id="SSF51445">
    <property type="entry name" value="(Trans)glycosidases"/>
    <property type="match status" value="1"/>
</dbReference>
<dbReference type="PANTHER" id="PTHR10357:SF179">
    <property type="entry name" value="NEUTRAL AND BASIC AMINO ACID TRANSPORT PROTEIN RBAT"/>
    <property type="match status" value="1"/>
</dbReference>
<name>A0AAV4SK16_9ARAC</name>
<dbReference type="Proteomes" id="UP001054837">
    <property type="component" value="Unassembled WGS sequence"/>
</dbReference>
<sequence>MGADSTHLWGHYVLNWSNPFVQEEYRNAIDHWLEAGVDGFYMKHLDNMHVIDTHDISSTLQQWRHTLDGSSPTRKRVLIASSNFAEWLVHKLGLDGSKLECIDLLDHPLLVGSGEEMGHQVDGLRKAWPEGWPIPMWHLGSSDTFRIASRIEPRYHMAATYLLMTLSGANSVFYGDEIGLKDTYDYSNGRHLTNTFQKISCPQRSFATPKLSQSAFGKASTAETQSALICGANYERRVLSTRQRNPIISIFKRSRRYDANPPSPLQKTLKGGTHKRRKTSDLECYSSF</sequence>
<comment type="caution">
    <text evidence="2">The sequence shown here is derived from an EMBL/GenBank/DDBJ whole genome shotgun (WGS) entry which is preliminary data.</text>
</comment>
<organism evidence="2 3">
    <name type="scientific">Caerostris darwini</name>
    <dbReference type="NCBI Taxonomy" id="1538125"/>
    <lineage>
        <taxon>Eukaryota</taxon>
        <taxon>Metazoa</taxon>
        <taxon>Ecdysozoa</taxon>
        <taxon>Arthropoda</taxon>
        <taxon>Chelicerata</taxon>
        <taxon>Arachnida</taxon>
        <taxon>Araneae</taxon>
        <taxon>Araneomorphae</taxon>
        <taxon>Entelegynae</taxon>
        <taxon>Araneoidea</taxon>
        <taxon>Araneidae</taxon>
        <taxon>Caerostris</taxon>
    </lineage>
</organism>
<evidence type="ECO:0000313" key="3">
    <source>
        <dbReference type="Proteomes" id="UP001054837"/>
    </source>
</evidence>
<dbReference type="Gene3D" id="3.20.20.80">
    <property type="entry name" value="Glycosidases"/>
    <property type="match status" value="1"/>
</dbReference>
<reference evidence="2 3" key="1">
    <citation type="submission" date="2021-06" db="EMBL/GenBank/DDBJ databases">
        <title>Caerostris darwini draft genome.</title>
        <authorList>
            <person name="Kono N."/>
            <person name="Arakawa K."/>
        </authorList>
    </citation>
    <scope>NUCLEOTIDE SEQUENCE [LARGE SCALE GENOMIC DNA]</scope>
</reference>
<proteinExistence type="predicted"/>
<dbReference type="InterPro" id="IPR017853">
    <property type="entry name" value="GH"/>
</dbReference>
<accession>A0AAV4SK16</accession>
<evidence type="ECO:0000313" key="2">
    <source>
        <dbReference type="EMBL" id="GIY32597.1"/>
    </source>
</evidence>